<dbReference type="PROSITE" id="PS00972">
    <property type="entry name" value="USP_1"/>
    <property type="match status" value="1"/>
</dbReference>
<dbReference type="InterPro" id="IPR018200">
    <property type="entry name" value="USP_CS"/>
</dbReference>
<accession>A0A7R9CDE3</accession>
<evidence type="ECO:0000256" key="1">
    <source>
        <dbReference type="ARBA" id="ARBA00000707"/>
    </source>
</evidence>
<proteinExistence type="inferred from homology"/>
<keyword evidence="2" id="KW-0833">Ubl conjugation pathway</keyword>
<keyword evidence="2" id="KW-0645">Protease</keyword>
<evidence type="ECO:0000313" key="5">
    <source>
        <dbReference type="EMBL" id="CAD7393685.1"/>
    </source>
</evidence>
<dbReference type="InterPro" id="IPR050185">
    <property type="entry name" value="Ub_carboxyl-term_hydrolase"/>
</dbReference>
<gene>
    <name evidence="5" type="ORF">TCEB3V08_LOCUS1649</name>
</gene>
<dbReference type="Gene3D" id="3.90.70.10">
    <property type="entry name" value="Cysteine proteinases"/>
    <property type="match status" value="1"/>
</dbReference>
<dbReference type="FunFam" id="3.90.70.10:FF:000189">
    <property type="entry name" value="Ubiquitinyl hydrolase 1"/>
    <property type="match status" value="1"/>
</dbReference>
<evidence type="ECO:0000256" key="3">
    <source>
        <dbReference type="SAM" id="MobiDB-lite"/>
    </source>
</evidence>
<dbReference type="AlphaFoldDB" id="A0A7R9CDE3"/>
<keyword evidence="2" id="KW-0378">Hydrolase</keyword>
<evidence type="ECO:0000259" key="4">
    <source>
        <dbReference type="PROSITE" id="PS50235"/>
    </source>
</evidence>
<name>A0A7R9CDE3_TIMCR</name>
<comment type="catalytic activity">
    <reaction evidence="1 2">
        <text>Thiol-dependent hydrolysis of ester, thioester, amide, peptide and isopeptide bonds formed by the C-terminal Gly of ubiquitin (a 76-residue protein attached to proteins as an intracellular targeting signal).</text>
        <dbReference type="EC" id="3.4.19.12"/>
    </reaction>
</comment>
<keyword evidence="2" id="KW-0788">Thiol protease</keyword>
<dbReference type="PANTHER" id="PTHR21646">
    <property type="entry name" value="UBIQUITIN CARBOXYL-TERMINAL HYDROLASE"/>
    <property type="match status" value="1"/>
</dbReference>
<dbReference type="EMBL" id="OC316774">
    <property type="protein sequence ID" value="CAD7393685.1"/>
    <property type="molecule type" value="Genomic_DNA"/>
</dbReference>
<feature type="domain" description="USP" evidence="4">
    <location>
        <begin position="198"/>
        <end position="552"/>
    </location>
</feature>
<comment type="similarity">
    <text evidence="2">Belongs to the peptidase C19 family.</text>
</comment>
<dbReference type="PANTHER" id="PTHR21646:SF19">
    <property type="entry name" value="UBIQUITIN CARBOXYL-TERMINAL HYDROLASE 3"/>
    <property type="match status" value="1"/>
</dbReference>
<feature type="region of interest" description="Disordered" evidence="3">
    <location>
        <begin position="126"/>
        <end position="195"/>
    </location>
</feature>
<dbReference type="GO" id="GO:0016579">
    <property type="term" value="P:protein deubiquitination"/>
    <property type="evidence" value="ECO:0007669"/>
    <property type="project" value="InterPro"/>
</dbReference>
<dbReference type="InterPro" id="IPR001394">
    <property type="entry name" value="Peptidase_C19_UCH"/>
</dbReference>
<dbReference type="GO" id="GO:0004843">
    <property type="term" value="F:cysteine-type deubiquitinase activity"/>
    <property type="evidence" value="ECO:0007669"/>
    <property type="project" value="UniProtKB-UniRule"/>
</dbReference>
<evidence type="ECO:0000256" key="2">
    <source>
        <dbReference type="RuleBase" id="RU366025"/>
    </source>
</evidence>
<dbReference type="PROSITE" id="PS00973">
    <property type="entry name" value="USP_2"/>
    <property type="match status" value="1"/>
</dbReference>
<dbReference type="EC" id="3.4.19.12" evidence="2"/>
<dbReference type="InterPro" id="IPR028889">
    <property type="entry name" value="USP"/>
</dbReference>
<organism evidence="5">
    <name type="scientific">Timema cristinae</name>
    <name type="common">Walking stick</name>
    <dbReference type="NCBI Taxonomy" id="61476"/>
    <lineage>
        <taxon>Eukaryota</taxon>
        <taxon>Metazoa</taxon>
        <taxon>Ecdysozoa</taxon>
        <taxon>Arthropoda</taxon>
        <taxon>Hexapoda</taxon>
        <taxon>Insecta</taxon>
        <taxon>Pterygota</taxon>
        <taxon>Neoptera</taxon>
        <taxon>Polyneoptera</taxon>
        <taxon>Phasmatodea</taxon>
        <taxon>Timematodea</taxon>
        <taxon>Timematoidea</taxon>
        <taxon>Timematidae</taxon>
        <taxon>Timema</taxon>
    </lineage>
</organism>
<dbReference type="SUPFAM" id="SSF54001">
    <property type="entry name" value="Cysteine proteinases"/>
    <property type="match status" value="1"/>
</dbReference>
<sequence>MPHASTTLHHITPHHTLTISVGILTLELLESEAVWVESELLFMMLSDSDGRKIEESKSKVWCTDSKALFIRDSRAAHATKWLGLCLHPPHSGVEMSYTCDEFVANDTNCGMLEQLRRTFVRSHSGSQDLEDDTLSDGDKGREKGGLWKSNKEIRENVRTLRPRSRKRSHSADSSGENRQYKCQRGNSSGSKSRDKKVVGLRNLGNTCFMNAVLQSLSNIQEFCHYIKQLPSLENSGVGVNGRRIYHSRSYREMNEALMAEELRKVLINLSQGGSKGAISPESLFLVIWKVVPRFRCRGYQQQDAHEFLRYMLDRLHTELLHLLPDFTLKDNPYISLGHKSTSSIVTTVFGGTLQSEVRCLNCSSESKKHDPFLDLSLDIPEKFQYQKKSKDGEDTTPTCNIADCLTSFIEVEELADTELYYCNNCKSKQKSTKRFWIRRLPNVLCLHLKRFRWNNFFRTKIDTNILFPVTALDMSQFVLSNLHETRRSGTGSNLYDLAAVIVHHGSGAGSGHYTAFAVNDGQWFHFNDSTVRPTELQVVAKCKPYILFYIRREFRLPHLNSNTAHAHTDLLNHPNSSLTLNGEIPLLDTHEVPVQTSDTKGEIE</sequence>
<reference evidence="5" key="1">
    <citation type="submission" date="2020-11" db="EMBL/GenBank/DDBJ databases">
        <authorList>
            <person name="Tran Van P."/>
        </authorList>
    </citation>
    <scope>NUCLEOTIDE SEQUENCE</scope>
</reference>
<protein>
    <recommendedName>
        <fullName evidence="2">Ubiquitin carboxyl-terminal hydrolase</fullName>
        <ecNumber evidence="2">3.4.19.12</ecNumber>
    </recommendedName>
</protein>
<dbReference type="InterPro" id="IPR038765">
    <property type="entry name" value="Papain-like_cys_pep_sf"/>
</dbReference>
<dbReference type="Pfam" id="PF00443">
    <property type="entry name" value="UCH"/>
    <property type="match status" value="1"/>
</dbReference>
<dbReference type="PROSITE" id="PS50235">
    <property type="entry name" value="USP_3"/>
    <property type="match status" value="1"/>
</dbReference>
<dbReference type="GO" id="GO:0006508">
    <property type="term" value="P:proteolysis"/>
    <property type="evidence" value="ECO:0007669"/>
    <property type="project" value="UniProtKB-KW"/>
</dbReference>
<feature type="compositionally biased region" description="Basic and acidic residues" evidence="3">
    <location>
        <begin position="136"/>
        <end position="158"/>
    </location>
</feature>